<sequence>MLVSPKGSNGQYHAPPNQARDIPFHTDNGDIVSLFTISKSESGGSFYLADSTAVFKELKMRMPKLAQALVDDWTIVSPSASEGFEVRPLVFPQHRSGRVLINCSRARITGTPSAPRPASLPALTKIQREAIDALHTLAMSHAIEIQLQPGDMIFFNNLTMMHARDGFVDNGAEGMKRHLLRLILRNEEAAYELPPQLAETWEALYEHNVEEEKFPVKKELFTWACSH</sequence>
<name>A0ABR4A1C4_9LECA</name>
<dbReference type="InterPro" id="IPR050411">
    <property type="entry name" value="AlphaKG_dependent_hydroxylases"/>
</dbReference>
<evidence type="ECO:0000313" key="5">
    <source>
        <dbReference type="Proteomes" id="UP001590950"/>
    </source>
</evidence>
<organism evidence="4 5">
    <name type="scientific">Stereocaulon virgatum</name>
    <dbReference type="NCBI Taxonomy" id="373712"/>
    <lineage>
        <taxon>Eukaryota</taxon>
        <taxon>Fungi</taxon>
        <taxon>Dikarya</taxon>
        <taxon>Ascomycota</taxon>
        <taxon>Pezizomycotina</taxon>
        <taxon>Lecanoromycetes</taxon>
        <taxon>OSLEUM clade</taxon>
        <taxon>Lecanoromycetidae</taxon>
        <taxon>Lecanorales</taxon>
        <taxon>Lecanorineae</taxon>
        <taxon>Stereocaulaceae</taxon>
        <taxon>Stereocaulon</taxon>
    </lineage>
</organism>
<feature type="compositionally biased region" description="Polar residues" evidence="2">
    <location>
        <begin position="1"/>
        <end position="11"/>
    </location>
</feature>
<feature type="domain" description="TauD/TfdA-like" evidence="3">
    <location>
        <begin position="15"/>
        <end position="182"/>
    </location>
</feature>
<proteinExistence type="predicted"/>
<evidence type="ECO:0000256" key="2">
    <source>
        <dbReference type="SAM" id="MobiDB-lite"/>
    </source>
</evidence>
<keyword evidence="1" id="KW-0560">Oxidoreductase</keyword>
<dbReference type="PANTHER" id="PTHR10696:SF54">
    <property type="entry name" value="FAMILY OXIDOREDUCTASE, PUTATIVE (AFU_ORTHOLOGUE AFUA_4G13850)-RELATED"/>
    <property type="match status" value="1"/>
</dbReference>
<protein>
    <recommendedName>
        <fullName evidence="3">TauD/TfdA-like domain-containing protein</fullName>
    </recommendedName>
</protein>
<feature type="region of interest" description="Disordered" evidence="2">
    <location>
        <begin position="1"/>
        <end position="23"/>
    </location>
</feature>
<dbReference type="Gene3D" id="3.60.130.10">
    <property type="entry name" value="Clavaminate synthase-like"/>
    <property type="match status" value="1"/>
</dbReference>
<evidence type="ECO:0000259" key="3">
    <source>
        <dbReference type="Pfam" id="PF02668"/>
    </source>
</evidence>
<dbReference type="SUPFAM" id="SSF51197">
    <property type="entry name" value="Clavaminate synthase-like"/>
    <property type="match status" value="1"/>
</dbReference>
<accession>A0ABR4A1C4</accession>
<dbReference type="Pfam" id="PF02668">
    <property type="entry name" value="TauD"/>
    <property type="match status" value="1"/>
</dbReference>
<dbReference type="InterPro" id="IPR003819">
    <property type="entry name" value="TauD/TfdA-like"/>
</dbReference>
<dbReference type="Proteomes" id="UP001590950">
    <property type="component" value="Unassembled WGS sequence"/>
</dbReference>
<dbReference type="PANTHER" id="PTHR10696">
    <property type="entry name" value="GAMMA-BUTYROBETAINE HYDROXYLASE-RELATED"/>
    <property type="match status" value="1"/>
</dbReference>
<reference evidence="4 5" key="1">
    <citation type="submission" date="2024-09" db="EMBL/GenBank/DDBJ databases">
        <title>Rethinking Asexuality: The Enigmatic Case of Functional Sexual Genes in Lepraria (Stereocaulaceae).</title>
        <authorList>
            <person name="Doellman M."/>
            <person name="Sun Y."/>
            <person name="Barcenas-Pena A."/>
            <person name="Lumbsch H.T."/>
            <person name="Grewe F."/>
        </authorList>
    </citation>
    <scope>NUCLEOTIDE SEQUENCE [LARGE SCALE GENOMIC DNA]</scope>
    <source>
        <strain evidence="4 5">Mercado 3170</strain>
    </source>
</reference>
<evidence type="ECO:0000313" key="4">
    <source>
        <dbReference type="EMBL" id="KAL2038865.1"/>
    </source>
</evidence>
<dbReference type="InterPro" id="IPR042098">
    <property type="entry name" value="TauD-like_sf"/>
</dbReference>
<keyword evidence="5" id="KW-1185">Reference proteome</keyword>
<dbReference type="EMBL" id="JBEFKJ010000029">
    <property type="protein sequence ID" value="KAL2038865.1"/>
    <property type="molecule type" value="Genomic_DNA"/>
</dbReference>
<evidence type="ECO:0000256" key="1">
    <source>
        <dbReference type="ARBA" id="ARBA00023002"/>
    </source>
</evidence>
<comment type="caution">
    <text evidence="4">The sequence shown here is derived from an EMBL/GenBank/DDBJ whole genome shotgun (WGS) entry which is preliminary data.</text>
</comment>
<gene>
    <name evidence="4" type="ORF">N7G274_008387</name>
</gene>